<dbReference type="AlphaFoldDB" id="A0A292PXB5"/>
<accession>A0A292PXB5</accession>
<proteinExistence type="predicted"/>
<dbReference type="Proteomes" id="UP001412239">
    <property type="component" value="Unassembled WGS sequence"/>
</dbReference>
<dbReference type="EMBL" id="LN891030">
    <property type="protein sequence ID" value="CUS11120.1"/>
    <property type="molecule type" value="Genomic_DNA"/>
</dbReference>
<sequence>MPLATHDSVQNFFCESVFLSLVEKLGVSQTRGLAKVGSGTTFTGFKGDWTGSSKKLPDAYVLQPNAAFPSIVCEAGWTEGHEELMNDARLWLLHTDGQTRIVIVVSFSESSVKHCLHASNHDPEEEHEEQRHEGTCEEETVIDSQRTYNDLADKLRDLDLADKLRDLNQRDKLKQPLIGNLRATLHVYKASDDGQDIEQAFEATLLPPPEVEEGGPTEFGVTMKDLLGDCLPEGRDPGDCIMFSLEGLRNHIGESIPHTERVRAAHRAENLLRAAGVWEEQETFAQSKRQRLNPSRAKNYQDC</sequence>
<reference evidence="1" key="1">
    <citation type="submission" date="2015-10" db="EMBL/GenBank/DDBJ databases">
        <authorList>
            <person name="Regsiter A."/>
            <person name="william w."/>
        </authorList>
    </citation>
    <scope>NUCLEOTIDE SEQUENCE</scope>
    <source>
        <strain evidence="1">Montdore</strain>
    </source>
</reference>
<evidence type="ECO:0000313" key="2">
    <source>
        <dbReference type="Proteomes" id="UP001412239"/>
    </source>
</evidence>
<evidence type="ECO:0000313" key="1">
    <source>
        <dbReference type="EMBL" id="CUS11120.1"/>
    </source>
</evidence>
<organism evidence="1 2">
    <name type="scientific">Tuber aestivum</name>
    <name type="common">summer truffle</name>
    <dbReference type="NCBI Taxonomy" id="59557"/>
    <lineage>
        <taxon>Eukaryota</taxon>
        <taxon>Fungi</taxon>
        <taxon>Dikarya</taxon>
        <taxon>Ascomycota</taxon>
        <taxon>Pezizomycotina</taxon>
        <taxon>Pezizomycetes</taxon>
        <taxon>Pezizales</taxon>
        <taxon>Tuberaceae</taxon>
        <taxon>Tuber</taxon>
    </lineage>
</organism>
<gene>
    <name evidence="1" type="ORF">GSTUAT00004794001</name>
</gene>
<keyword evidence="2" id="KW-1185">Reference proteome</keyword>
<protein>
    <submittedName>
        <fullName evidence="1">Uncharacterized protein</fullName>
    </submittedName>
</protein>
<name>A0A292PXB5_9PEZI</name>